<feature type="compositionally biased region" description="Polar residues" evidence="1">
    <location>
        <begin position="576"/>
        <end position="593"/>
    </location>
</feature>
<dbReference type="EMBL" id="BQNB010013920">
    <property type="protein sequence ID" value="GJT21841.1"/>
    <property type="molecule type" value="Genomic_DNA"/>
</dbReference>
<accession>A0ABQ5C780</accession>
<sequence length="743" mass="83844">MFHNLDQSRRQLERENLLEVNPRTCLEALRTQFKGFFASKRINSSEHLNQSVIHRAVITYGRLQLQSQDVQINPVQAVDDRLIVSKSSGIESENTNALRKSVNETQLQQHKSLGTESTTLEVNLNTDVKAFDPGSVIIESSRTKSDKHDTSSSSGTYITHAVNAKISDRVYEPKCSLLSKTIENADLKAQIQEKVFANVALKNELRKLKGNSMDTKFAKTIIWGNPCYNHLETKMVRQLTVFRSERPKVSKPRFSSQVDANNVLSKPVTPHYFSKVRESVFVKPNHVIASGSSRNSSKESYVSNDMAHNYYIEEAKKKTQDKNMNLKPSVMHTTSLQNTTNGSKPKPKSNNQTSRSLLVSKSSCRMSNGVPLVDHSRNFVSFSEFKHFVCSTYQKCVFNANHDDCIRKFLKEVNSRAKVQSLKTRNNNKPVEPKSHTQKPGRQIAIGRRIFKNAGLRWIPTGKMFIDSTTKVDSEPPNGSNDDKTNPYECDQTFNVSVGTLNLSTDNTLGPAPQRKEKCMFQCALSLKEEKSSCHSRKTNVITTKKIIPEQAQRDKDMQKKLALIAKYFKKIYKPTNNNLRTSSNSKNKNMDTTPRYKNDNQTGQIGNQRTVTVVGARKTVGSQETEKGERLNVSQGKMLLCKQAEKGVPLQAEQSIWYGYIKNQKKTVKNGQARTRESEEYKAEARKVKPQSKSAKKSQSQSKMVKLSQTQKDKSSKCFTLVPQLSQKSKNVPSSLIGPRKA</sequence>
<evidence type="ECO:0000313" key="3">
    <source>
        <dbReference type="Proteomes" id="UP001151760"/>
    </source>
</evidence>
<reference evidence="2" key="2">
    <citation type="submission" date="2022-01" db="EMBL/GenBank/DDBJ databases">
        <authorList>
            <person name="Yamashiro T."/>
            <person name="Shiraishi A."/>
            <person name="Satake H."/>
            <person name="Nakayama K."/>
        </authorList>
    </citation>
    <scope>NUCLEOTIDE SEQUENCE</scope>
</reference>
<feature type="compositionally biased region" description="Polar residues" evidence="1">
    <location>
        <begin position="724"/>
        <end position="735"/>
    </location>
</feature>
<evidence type="ECO:0000313" key="2">
    <source>
        <dbReference type="EMBL" id="GJT21841.1"/>
    </source>
</evidence>
<reference evidence="2" key="1">
    <citation type="journal article" date="2022" name="Int. J. Mol. Sci.">
        <title>Draft Genome of Tanacetum Coccineum: Genomic Comparison of Closely Related Tanacetum-Family Plants.</title>
        <authorList>
            <person name="Yamashiro T."/>
            <person name="Shiraishi A."/>
            <person name="Nakayama K."/>
            <person name="Satake H."/>
        </authorList>
    </citation>
    <scope>NUCLEOTIDE SEQUENCE</scope>
</reference>
<feature type="region of interest" description="Disordered" evidence="1">
    <location>
        <begin position="670"/>
        <end position="743"/>
    </location>
</feature>
<feature type="region of interest" description="Disordered" evidence="1">
    <location>
        <begin position="334"/>
        <end position="355"/>
    </location>
</feature>
<feature type="compositionally biased region" description="Low complexity" evidence="1">
    <location>
        <begin position="698"/>
        <end position="710"/>
    </location>
</feature>
<proteinExistence type="predicted"/>
<comment type="caution">
    <text evidence="2">The sequence shown here is derived from an EMBL/GenBank/DDBJ whole genome shotgun (WGS) entry which is preliminary data.</text>
</comment>
<gene>
    <name evidence="2" type="ORF">Tco_0891778</name>
</gene>
<keyword evidence="3" id="KW-1185">Reference proteome</keyword>
<protein>
    <submittedName>
        <fullName evidence="2">Uncharacterized protein</fullName>
    </submittedName>
</protein>
<feature type="compositionally biased region" description="Basic and acidic residues" evidence="1">
    <location>
        <begin position="675"/>
        <end position="688"/>
    </location>
</feature>
<organism evidence="2 3">
    <name type="scientific">Tanacetum coccineum</name>
    <dbReference type="NCBI Taxonomy" id="301880"/>
    <lineage>
        <taxon>Eukaryota</taxon>
        <taxon>Viridiplantae</taxon>
        <taxon>Streptophyta</taxon>
        <taxon>Embryophyta</taxon>
        <taxon>Tracheophyta</taxon>
        <taxon>Spermatophyta</taxon>
        <taxon>Magnoliopsida</taxon>
        <taxon>eudicotyledons</taxon>
        <taxon>Gunneridae</taxon>
        <taxon>Pentapetalae</taxon>
        <taxon>asterids</taxon>
        <taxon>campanulids</taxon>
        <taxon>Asterales</taxon>
        <taxon>Asteraceae</taxon>
        <taxon>Asteroideae</taxon>
        <taxon>Anthemideae</taxon>
        <taxon>Anthemidinae</taxon>
        <taxon>Tanacetum</taxon>
    </lineage>
</organism>
<feature type="region of interest" description="Disordered" evidence="1">
    <location>
        <begin position="468"/>
        <end position="488"/>
    </location>
</feature>
<evidence type="ECO:0000256" key="1">
    <source>
        <dbReference type="SAM" id="MobiDB-lite"/>
    </source>
</evidence>
<feature type="region of interest" description="Disordered" evidence="1">
    <location>
        <begin position="576"/>
        <end position="604"/>
    </location>
</feature>
<dbReference type="Proteomes" id="UP001151760">
    <property type="component" value="Unassembled WGS sequence"/>
</dbReference>
<name>A0ABQ5C780_9ASTR</name>
<feature type="compositionally biased region" description="Polar residues" evidence="1">
    <location>
        <begin position="420"/>
        <end position="429"/>
    </location>
</feature>
<feature type="region of interest" description="Disordered" evidence="1">
    <location>
        <begin position="420"/>
        <end position="442"/>
    </location>
</feature>